<dbReference type="InterPro" id="IPR036910">
    <property type="entry name" value="HMG_box_dom_sf"/>
</dbReference>
<proteinExistence type="predicted"/>
<protein>
    <submittedName>
        <fullName evidence="5">Protein DEK isoform X1</fullName>
    </submittedName>
</protein>
<evidence type="ECO:0000256" key="2">
    <source>
        <dbReference type="SAM" id="MobiDB-lite"/>
    </source>
</evidence>
<dbReference type="PROSITE" id="PS50118">
    <property type="entry name" value="HMG_BOX_2"/>
    <property type="match status" value="1"/>
</dbReference>
<dbReference type="PANTHER" id="PTHR13468:SF1">
    <property type="entry name" value="PROTEIN DEK"/>
    <property type="match status" value="1"/>
</dbReference>
<dbReference type="GO" id="GO:2000779">
    <property type="term" value="P:regulation of double-strand break repair"/>
    <property type="evidence" value="ECO:0007669"/>
    <property type="project" value="TreeGrafter"/>
</dbReference>
<evidence type="ECO:0000259" key="4">
    <source>
        <dbReference type="PROSITE" id="PS50800"/>
    </source>
</evidence>
<dbReference type="PANTHER" id="PTHR13468">
    <property type="entry name" value="DEK PROTEIN"/>
    <property type="match status" value="1"/>
</dbReference>
<dbReference type="EMBL" id="BLAL01000083">
    <property type="protein sequence ID" value="GES84683.1"/>
    <property type="molecule type" value="Genomic_DNA"/>
</dbReference>
<dbReference type="AlphaFoldDB" id="A0A8H3LA75"/>
<dbReference type="SUPFAM" id="SSF68906">
    <property type="entry name" value="SAP domain"/>
    <property type="match status" value="1"/>
</dbReference>
<feature type="DNA-binding region" description="HMG box" evidence="1">
    <location>
        <begin position="461"/>
        <end position="532"/>
    </location>
</feature>
<feature type="domain" description="SAP" evidence="4">
    <location>
        <begin position="395"/>
        <end position="429"/>
    </location>
</feature>
<feature type="domain" description="HMG box" evidence="3">
    <location>
        <begin position="461"/>
        <end position="532"/>
    </location>
</feature>
<dbReference type="OrthoDB" id="10248551at2759"/>
<dbReference type="GO" id="GO:0042393">
    <property type="term" value="F:histone binding"/>
    <property type="evidence" value="ECO:0007669"/>
    <property type="project" value="TreeGrafter"/>
</dbReference>
<comment type="caution">
    <text evidence="5">The sequence shown here is derived from an EMBL/GenBank/DDBJ whole genome shotgun (WGS) entry which is preliminary data.</text>
</comment>
<feature type="region of interest" description="Disordered" evidence="2">
    <location>
        <begin position="237"/>
        <end position="262"/>
    </location>
</feature>
<evidence type="ECO:0000313" key="6">
    <source>
        <dbReference type="Proteomes" id="UP000615446"/>
    </source>
</evidence>
<dbReference type="GO" id="GO:0003677">
    <property type="term" value="F:DNA binding"/>
    <property type="evidence" value="ECO:0007669"/>
    <property type="project" value="UniProtKB-UniRule"/>
</dbReference>
<dbReference type="InterPro" id="IPR036361">
    <property type="entry name" value="SAP_dom_sf"/>
</dbReference>
<dbReference type="PROSITE" id="PS50800">
    <property type="entry name" value="SAP"/>
    <property type="match status" value="1"/>
</dbReference>
<evidence type="ECO:0000259" key="3">
    <source>
        <dbReference type="PROSITE" id="PS50118"/>
    </source>
</evidence>
<dbReference type="GO" id="GO:0006325">
    <property type="term" value="P:chromatin organization"/>
    <property type="evidence" value="ECO:0007669"/>
    <property type="project" value="InterPro"/>
</dbReference>
<gene>
    <name evidence="5" type="ORF">RCL2_001178800</name>
</gene>
<dbReference type="Proteomes" id="UP000615446">
    <property type="component" value="Unassembled WGS sequence"/>
</dbReference>
<accession>A0A8H3LA75</accession>
<dbReference type="GO" id="GO:0005634">
    <property type="term" value="C:nucleus"/>
    <property type="evidence" value="ECO:0007669"/>
    <property type="project" value="UniProtKB-UniRule"/>
</dbReference>
<organism evidence="5 6">
    <name type="scientific">Rhizophagus clarus</name>
    <dbReference type="NCBI Taxonomy" id="94130"/>
    <lineage>
        <taxon>Eukaryota</taxon>
        <taxon>Fungi</taxon>
        <taxon>Fungi incertae sedis</taxon>
        <taxon>Mucoromycota</taxon>
        <taxon>Glomeromycotina</taxon>
        <taxon>Glomeromycetes</taxon>
        <taxon>Glomerales</taxon>
        <taxon>Glomeraceae</taxon>
        <taxon>Rhizophagus</taxon>
    </lineage>
</organism>
<name>A0A8H3LA75_9GLOM</name>
<reference evidence="5" key="1">
    <citation type="submission" date="2019-10" db="EMBL/GenBank/DDBJ databases">
        <title>Conservation and host-specific expression of non-tandemly repeated heterogenous ribosome RNA gene in arbuscular mycorrhizal fungi.</title>
        <authorList>
            <person name="Maeda T."/>
            <person name="Kobayashi Y."/>
            <person name="Nakagawa T."/>
            <person name="Ezawa T."/>
            <person name="Yamaguchi K."/>
            <person name="Bino T."/>
            <person name="Nishimoto Y."/>
            <person name="Shigenobu S."/>
            <person name="Kawaguchi M."/>
        </authorList>
    </citation>
    <scope>NUCLEOTIDE SEQUENCE</scope>
    <source>
        <strain evidence="5">HR1</strain>
    </source>
</reference>
<keyword evidence="1" id="KW-0238">DNA-binding</keyword>
<evidence type="ECO:0000313" key="5">
    <source>
        <dbReference type="EMBL" id="GES84683.1"/>
    </source>
</evidence>
<feature type="region of interest" description="Disordered" evidence="2">
    <location>
        <begin position="433"/>
        <end position="455"/>
    </location>
</feature>
<dbReference type="SUPFAM" id="SSF47095">
    <property type="entry name" value="HMG-box"/>
    <property type="match status" value="1"/>
</dbReference>
<feature type="region of interest" description="Disordered" evidence="2">
    <location>
        <begin position="519"/>
        <end position="548"/>
    </location>
</feature>
<dbReference type="InterPro" id="IPR044198">
    <property type="entry name" value="DEK"/>
</dbReference>
<keyword evidence="1" id="KW-0539">Nucleus</keyword>
<sequence>MVQVFLDFFDFFFSIPIIWILIPKWCFASEGRASDIFVQLHILRINDRCLQKMASQAQEIVQVANNATDNASVTMESNSLAQRHWQELIAATEIAAAQLKEENAQDTKVSGINDNTSMRSLEEQNSFPIGINFTQQAQDDGQTSVIIFESSYLAKPKTEITTYREKKYDEDLIIKEDLRRITAQTKSERKRRQAFIKKSDISKIQATENTGEASRVSKKRKAESESYIYAKEKVEVSESTTKTGKRQGYFRSEMPPSQIDEQENNEAKVIKNSFNEDATTKRRKQATDKLEVAPIRRPRRSIRPVVPYGSEVVEQKVRNKKLIEISQGSGLPLGQIPHVLRAIDKMKTSNDVLKGLHKLIYGRMGSKHDIKNHIRAFSGFKIQTPLDEIVLKEKLEKWKIAGLKEMCYLFGLKSSGDKQKIVDRIYDFLKNPRDMTAPNEENGKGKSNNKKKLADKVKTIVARKKTAKDVFNSEQRLVYKEKAENHSKTRAEIDSLLTEAWRSLTENDKKSYIEKAAEINRNEPQQKRQNLSKNKAKQPEMVEDSDLSGEGFEELVDKIEEHKEERSQNAYVMNSNLDFSDLSSDNKNNDTNIKENNVVSNSCKSEVHAKMKCS</sequence>
<evidence type="ECO:0000256" key="1">
    <source>
        <dbReference type="PROSITE-ProRule" id="PRU00267"/>
    </source>
</evidence>
<dbReference type="Gene3D" id="1.10.30.10">
    <property type="entry name" value="High mobility group box domain"/>
    <property type="match status" value="1"/>
</dbReference>
<dbReference type="InterPro" id="IPR003034">
    <property type="entry name" value="SAP_dom"/>
</dbReference>
<dbReference type="InterPro" id="IPR009071">
    <property type="entry name" value="HMG_box_dom"/>
</dbReference>